<dbReference type="PANTHER" id="PTHR47976">
    <property type="entry name" value="G-TYPE LECTIN S-RECEPTOR-LIKE SERINE/THREONINE-PROTEIN KINASE SD2-5"/>
    <property type="match status" value="1"/>
</dbReference>
<dbReference type="Proteomes" id="UP001370490">
    <property type="component" value="Unassembled WGS sequence"/>
</dbReference>
<comment type="caution">
    <text evidence="11">The sequence shown here is derived from an EMBL/GenBank/DDBJ whole genome shotgun (WGS) entry which is preliminary data.</text>
</comment>
<comment type="catalytic activity">
    <reaction evidence="9">
        <text>L-seryl-[protein] + ATP = O-phospho-L-seryl-[protein] + ADP + H(+)</text>
        <dbReference type="Rhea" id="RHEA:17989"/>
        <dbReference type="Rhea" id="RHEA-COMP:9863"/>
        <dbReference type="Rhea" id="RHEA-COMP:11604"/>
        <dbReference type="ChEBI" id="CHEBI:15378"/>
        <dbReference type="ChEBI" id="CHEBI:29999"/>
        <dbReference type="ChEBI" id="CHEBI:30616"/>
        <dbReference type="ChEBI" id="CHEBI:83421"/>
        <dbReference type="ChEBI" id="CHEBI:456216"/>
        <dbReference type="EC" id="2.7.11.1"/>
    </reaction>
</comment>
<evidence type="ECO:0000256" key="2">
    <source>
        <dbReference type="ARBA" id="ARBA00022527"/>
    </source>
</evidence>
<evidence type="ECO:0000313" key="12">
    <source>
        <dbReference type="Proteomes" id="UP001370490"/>
    </source>
</evidence>
<dbReference type="GO" id="GO:0004674">
    <property type="term" value="F:protein serine/threonine kinase activity"/>
    <property type="evidence" value="ECO:0007669"/>
    <property type="project" value="UniProtKB-KW"/>
</dbReference>
<dbReference type="SUPFAM" id="SSF56112">
    <property type="entry name" value="Protein kinase-like (PK-like)"/>
    <property type="match status" value="1"/>
</dbReference>
<dbReference type="InterPro" id="IPR000719">
    <property type="entry name" value="Prot_kinase_dom"/>
</dbReference>
<evidence type="ECO:0000256" key="4">
    <source>
        <dbReference type="ARBA" id="ARBA00022729"/>
    </source>
</evidence>
<dbReference type="FunFam" id="1.10.510.10:FF:001023">
    <property type="entry name" value="Os07g0541700 protein"/>
    <property type="match status" value="1"/>
</dbReference>
<gene>
    <name evidence="11" type="ORF">RJ641_015586</name>
</gene>
<keyword evidence="4" id="KW-0732">Signal</keyword>
<dbReference type="EMBL" id="JBAMMX010000021">
    <property type="protein sequence ID" value="KAK6919682.1"/>
    <property type="molecule type" value="Genomic_DNA"/>
</dbReference>
<evidence type="ECO:0000313" key="11">
    <source>
        <dbReference type="EMBL" id="KAK6919682.1"/>
    </source>
</evidence>
<dbReference type="InterPro" id="IPR008271">
    <property type="entry name" value="Ser/Thr_kinase_AS"/>
</dbReference>
<proteinExistence type="predicted"/>
<dbReference type="SMART" id="SM00220">
    <property type="entry name" value="S_TKc"/>
    <property type="match status" value="1"/>
</dbReference>
<evidence type="ECO:0000259" key="10">
    <source>
        <dbReference type="PROSITE" id="PS50011"/>
    </source>
</evidence>
<dbReference type="SUPFAM" id="SSF51110">
    <property type="entry name" value="alpha-D-mannose-specific plant lectins"/>
    <property type="match status" value="1"/>
</dbReference>
<dbReference type="Gene3D" id="1.10.510.10">
    <property type="entry name" value="Transferase(Phosphotransferase) domain 1"/>
    <property type="match status" value="1"/>
</dbReference>
<keyword evidence="12" id="KW-1185">Reference proteome</keyword>
<dbReference type="PROSITE" id="PS00108">
    <property type="entry name" value="PROTEIN_KINASE_ST"/>
    <property type="match status" value="1"/>
</dbReference>
<dbReference type="PROSITE" id="PS50011">
    <property type="entry name" value="PROTEIN_KINASE_DOM"/>
    <property type="match status" value="1"/>
</dbReference>
<dbReference type="InterPro" id="IPR036426">
    <property type="entry name" value="Bulb-type_lectin_dom_sf"/>
</dbReference>
<evidence type="ECO:0000256" key="1">
    <source>
        <dbReference type="ARBA" id="ARBA00012513"/>
    </source>
</evidence>
<protein>
    <recommendedName>
        <fullName evidence="1">non-specific serine/threonine protein kinase</fullName>
        <ecNumber evidence="1">2.7.11.1</ecNumber>
    </recommendedName>
</protein>
<keyword evidence="5" id="KW-0547">Nucleotide-binding</keyword>
<keyword evidence="7" id="KW-0067">ATP-binding</keyword>
<evidence type="ECO:0000256" key="6">
    <source>
        <dbReference type="ARBA" id="ARBA00022777"/>
    </source>
</evidence>
<evidence type="ECO:0000256" key="8">
    <source>
        <dbReference type="ARBA" id="ARBA00047899"/>
    </source>
</evidence>
<organism evidence="11 12">
    <name type="scientific">Dillenia turbinata</name>
    <dbReference type="NCBI Taxonomy" id="194707"/>
    <lineage>
        <taxon>Eukaryota</taxon>
        <taxon>Viridiplantae</taxon>
        <taxon>Streptophyta</taxon>
        <taxon>Embryophyta</taxon>
        <taxon>Tracheophyta</taxon>
        <taxon>Spermatophyta</taxon>
        <taxon>Magnoliopsida</taxon>
        <taxon>eudicotyledons</taxon>
        <taxon>Gunneridae</taxon>
        <taxon>Pentapetalae</taxon>
        <taxon>Dilleniales</taxon>
        <taxon>Dilleniaceae</taxon>
        <taxon>Dillenia</taxon>
    </lineage>
</organism>
<comment type="catalytic activity">
    <reaction evidence="8">
        <text>L-threonyl-[protein] + ATP = O-phospho-L-threonyl-[protein] + ADP + H(+)</text>
        <dbReference type="Rhea" id="RHEA:46608"/>
        <dbReference type="Rhea" id="RHEA-COMP:11060"/>
        <dbReference type="Rhea" id="RHEA-COMP:11605"/>
        <dbReference type="ChEBI" id="CHEBI:15378"/>
        <dbReference type="ChEBI" id="CHEBI:30013"/>
        <dbReference type="ChEBI" id="CHEBI:30616"/>
        <dbReference type="ChEBI" id="CHEBI:61977"/>
        <dbReference type="ChEBI" id="CHEBI:456216"/>
        <dbReference type="EC" id="2.7.11.1"/>
    </reaction>
</comment>
<dbReference type="InterPro" id="IPR011009">
    <property type="entry name" value="Kinase-like_dom_sf"/>
</dbReference>
<feature type="domain" description="Protein kinase" evidence="10">
    <location>
        <begin position="47"/>
        <end position="360"/>
    </location>
</feature>
<evidence type="ECO:0000256" key="5">
    <source>
        <dbReference type="ARBA" id="ARBA00022741"/>
    </source>
</evidence>
<keyword evidence="6 11" id="KW-0418">Kinase</keyword>
<dbReference type="InterPro" id="IPR051343">
    <property type="entry name" value="G-type_lectin_kinases/EP1-like"/>
</dbReference>
<dbReference type="EC" id="2.7.11.1" evidence="1"/>
<sequence length="360" mass="40468">MILVEPQLSFLPTDSRSFSVGMFLTVKFGLSKAPSVAESAFQLHFNSISFARLSWHAFNNVSFASPKDVLFIPLSLECLGHGSSWFDGGSSVIRQNDRNLVFLQATSTRNHHILFTSFTPSMANHLITQKQISQLHGQTTLPLLITLRGSFGPRSARVNLTETGNLVLFDENGTTVGQSFNHPTDALVPGQSSVIGNHLTASVSNTNWTYGLYSLSITSERPFACDSLGQDWKYRWKIIFDIARGLAYLHEDFKQKIIHVDIKPQNILLDESFSAEVFDFGLSKLIDRDQSQVMTALRGTPGYLAPEWLNLISFGVMVLEMVYGRKSLDRYRPEESMHLLSLFKQKSEEDRLMDIADKHN</sequence>
<keyword evidence="3" id="KW-0808">Transferase</keyword>
<evidence type="ECO:0000256" key="9">
    <source>
        <dbReference type="ARBA" id="ARBA00048679"/>
    </source>
</evidence>
<keyword evidence="2" id="KW-0723">Serine/threonine-protein kinase</keyword>
<dbReference type="PANTHER" id="PTHR47976:SF30">
    <property type="entry name" value="RECEPTOR-LIKE SERINE_THREONINE-PROTEIN KINASE"/>
    <property type="match status" value="1"/>
</dbReference>
<name>A0AAN8Z0D0_9MAGN</name>
<dbReference type="AlphaFoldDB" id="A0AAN8Z0D0"/>
<evidence type="ECO:0000256" key="3">
    <source>
        <dbReference type="ARBA" id="ARBA00022679"/>
    </source>
</evidence>
<dbReference type="GO" id="GO:0005524">
    <property type="term" value="F:ATP binding"/>
    <property type="evidence" value="ECO:0007669"/>
    <property type="project" value="UniProtKB-KW"/>
</dbReference>
<dbReference type="Pfam" id="PF00069">
    <property type="entry name" value="Pkinase"/>
    <property type="match status" value="1"/>
</dbReference>
<evidence type="ECO:0000256" key="7">
    <source>
        <dbReference type="ARBA" id="ARBA00022840"/>
    </source>
</evidence>
<reference evidence="11 12" key="1">
    <citation type="submission" date="2023-12" db="EMBL/GenBank/DDBJ databases">
        <title>A high-quality genome assembly for Dillenia turbinata (Dilleniales).</title>
        <authorList>
            <person name="Chanderbali A."/>
        </authorList>
    </citation>
    <scope>NUCLEOTIDE SEQUENCE [LARGE SCALE GENOMIC DNA]</scope>
    <source>
        <strain evidence="11">LSX21</strain>
        <tissue evidence="11">Leaf</tissue>
    </source>
</reference>
<accession>A0AAN8Z0D0</accession>